<feature type="compositionally biased region" description="Basic and acidic residues" evidence="2">
    <location>
        <begin position="135"/>
        <end position="156"/>
    </location>
</feature>
<dbReference type="GO" id="GO:0005829">
    <property type="term" value="C:cytosol"/>
    <property type="evidence" value="ECO:0007669"/>
    <property type="project" value="TreeGrafter"/>
</dbReference>
<dbReference type="GO" id="GO:0017057">
    <property type="term" value="F:6-phosphogluconolactonase activity"/>
    <property type="evidence" value="ECO:0007669"/>
    <property type="project" value="TreeGrafter"/>
</dbReference>
<feature type="region of interest" description="Disordered" evidence="2">
    <location>
        <begin position="124"/>
        <end position="159"/>
    </location>
</feature>
<name>A0A3M8V016_9ACTN</name>
<dbReference type="EMBL" id="RIBZ01000585">
    <property type="protein sequence ID" value="RNG09621.1"/>
    <property type="molecule type" value="Genomic_DNA"/>
</dbReference>
<dbReference type="InterPro" id="IPR050282">
    <property type="entry name" value="Cycloisomerase_2"/>
</dbReference>
<evidence type="ECO:0000256" key="1">
    <source>
        <dbReference type="ARBA" id="ARBA00005564"/>
    </source>
</evidence>
<dbReference type="Pfam" id="PF10282">
    <property type="entry name" value="Lactonase"/>
    <property type="match status" value="1"/>
</dbReference>
<dbReference type="AlphaFoldDB" id="A0A3M8V016"/>
<dbReference type="RefSeq" id="WP_123105726.1">
    <property type="nucleotide sequence ID" value="NZ_RIBZ01000585.1"/>
</dbReference>
<keyword evidence="4" id="KW-1185">Reference proteome</keyword>
<dbReference type="PANTHER" id="PTHR30344">
    <property type="entry name" value="6-PHOSPHOGLUCONOLACTONASE-RELATED"/>
    <property type="match status" value="1"/>
</dbReference>
<sequence length="347" mass="36106">MSTEQRAYRAYIGSFTEAGGAGITVADVDRDTGALTPRYATDEVANPSYLALSPGGDVLYAVSETDEGAAAAFRTGDDPARPLTLLGAPVPVHGAAPTHLALAAGHLLTANYGSGSVSALPVDDDGGLGEPTAVLRHEGSGPNRERQGEPHAHEVLPDPSGGWLLGVDLGADAVWVYEPAGPRAHRKVRLRAGSGPRHLAFHPRGDRAYVVNELDPTVTVCRWDAASGTLEPLGETRVVPPGTDTATFPSEAAVSPDGRFVWVASRGHDSVATLALDTPGDRMELVTTTPCGGHWPRDLALDPSGSRLYVANERSGEVTWFALDPTTGVPSRDGSLEAPAASCVIFG</sequence>
<evidence type="ECO:0000313" key="4">
    <source>
        <dbReference type="Proteomes" id="UP000275401"/>
    </source>
</evidence>
<dbReference type="InterPro" id="IPR011048">
    <property type="entry name" value="Haem_d1_sf"/>
</dbReference>
<reference evidence="3 4" key="1">
    <citation type="submission" date="2018-11" db="EMBL/GenBank/DDBJ databases">
        <title>The Potential of Streptomyces as Biocontrol Agents against the Tomato grey mould, Botrytis cinerea (Gray mold) Frontiers in Microbiology.</title>
        <authorList>
            <person name="Li D."/>
        </authorList>
    </citation>
    <scope>NUCLEOTIDE SEQUENCE [LARGE SCALE GENOMIC DNA]</scope>
    <source>
        <strain evidence="3 4">NEAU-LD23</strain>
    </source>
</reference>
<dbReference type="InterPro" id="IPR019405">
    <property type="entry name" value="Lactonase_7-beta_prop"/>
</dbReference>
<proteinExistence type="inferred from homology"/>
<protein>
    <submittedName>
        <fullName evidence="3">Lactonase family protein</fullName>
    </submittedName>
</protein>
<comment type="caution">
    <text evidence="3">The sequence shown here is derived from an EMBL/GenBank/DDBJ whole genome shotgun (WGS) entry which is preliminary data.</text>
</comment>
<accession>A0A3M8V016</accession>
<dbReference type="InterPro" id="IPR015943">
    <property type="entry name" value="WD40/YVTN_repeat-like_dom_sf"/>
</dbReference>
<evidence type="ECO:0000313" key="3">
    <source>
        <dbReference type="EMBL" id="RNG09621.1"/>
    </source>
</evidence>
<gene>
    <name evidence="3" type="ORF">EEJ42_33220</name>
</gene>
<dbReference type="PANTHER" id="PTHR30344:SF1">
    <property type="entry name" value="6-PHOSPHOGLUCONOLACTONASE"/>
    <property type="match status" value="1"/>
</dbReference>
<organism evidence="3 4">
    <name type="scientific">Streptomyces botrytidirepellens</name>
    <dbReference type="NCBI Taxonomy" id="2486417"/>
    <lineage>
        <taxon>Bacteria</taxon>
        <taxon>Bacillati</taxon>
        <taxon>Actinomycetota</taxon>
        <taxon>Actinomycetes</taxon>
        <taxon>Kitasatosporales</taxon>
        <taxon>Streptomycetaceae</taxon>
        <taxon>Streptomyces</taxon>
    </lineage>
</organism>
<dbReference type="Proteomes" id="UP000275401">
    <property type="component" value="Unassembled WGS sequence"/>
</dbReference>
<dbReference type="Gene3D" id="2.130.10.10">
    <property type="entry name" value="YVTN repeat-like/Quinoprotein amine dehydrogenase"/>
    <property type="match status" value="1"/>
</dbReference>
<dbReference type="SUPFAM" id="SSF51004">
    <property type="entry name" value="C-terminal (heme d1) domain of cytochrome cd1-nitrite reductase"/>
    <property type="match status" value="1"/>
</dbReference>
<evidence type="ECO:0000256" key="2">
    <source>
        <dbReference type="SAM" id="MobiDB-lite"/>
    </source>
</evidence>
<comment type="similarity">
    <text evidence="1">Belongs to the cycloisomerase 2 family.</text>
</comment>